<organism evidence="2 3">
    <name type="scientific">Cannabis sativa</name>
    <name type="common">Hemp</name>
    <name type="synonym">Marijuana</name>
    <dbReference type="NCBI Taxonomy" id="3483"/>
    <lineage>
        <taxon>Eukaryota</taxon>
        <taxon>Viridiplantae</taxon>
        <taxon>Streptophyta</taxon>
        <taxon>Embryophyta</taxon>
        <taxon>Tracheophyta</taxon>
        <taxon>Spermatophyta</taxon>
        <taxon>Magnoliopsida</taxon>
        <taxon>eudicotyledons</taxon>
        <taxon>Gunneridae</taxon>
        <taxon>Pentapetalae</taxon>
        <taxon>rosids</taxon>
        <taxon>fabids</taxon>
        <taxon>Rosales</taxon>
        <taxon>Cannabaceae</taxon>
        <taxon>Cannabis</taxon>
    </lineage>
</organism>
<dbReference type="AlphaFoldDB" id="A0A803NGW6"/>
<dbReference type="PANTHER" id="PTHR40375:SF2">
    <property type="entry name" value="SPORULATION-SPECIFIC PROTEIN 22"/>
    <property type="match status" value="1"/>
</dbReference>
<protein>
    <submittedName>
        <fullName evidence="2">Uncharacterized protein</fullName>
    </submittedName>
</protein>
<evidence type="ECO:0000256" key="1">
    <source>
        <dbReference type="ARBA" id="ARBA00023254"/>
    </source>
</evidence>
<accession>A0A803NGW6</accession>
<name>A0A803NGW6_CANSA</name>
<dbReference type="Gramene" id="evm.model.01.1400">
    <property type="protein sequence ID" value="cds.evm.model.01.1400"/>
    <property type="gene ID" value="evm.TU.01.1400"/>
</dbReference>
<dbReference type="PANTHER" id="PTHR40375">
    <property type="entry name" value="SPORULATION-SPECIFIC PROTEIN 22"/>
    <property type="match status" value="1"/>
</dbReference>
<reference evidence="2" key="2">
    <citation type="submission" date="2021-03" db="UniProtKB">
        <authorList>
            <consortium name="EnsemblPlants"/>
        </authorList>
    </citation>
    <scope>IDENTIFICATION</scope>
</reference>
<dbReference type="InterPro" id="IPR013940">
    <property type="entry name" value="Spo22/ZIP4/TEX11"/>
</dbReference>
<dbReference type="Proteomes" id="UP000596661">
    <property type="component" value="Chromosome 1"/>
</dbReference>
<dbReference type="Pfam" id="PF08631">
    <property type="entry name" value="SPO22"/>
    <property type="match status" value="1"/>
</dbReference>
<keyword evidence="3" id="KW-1185">Reference proteome</keyword>
<dbReference type="GO" id="GO:0051321">
    <property type="term" value="P:meiotic cell cycle"/>
    <property type="evidence" value="ECO:0007669"/>
    <property type="project" value="UniProtKB-KW"/>
</dbReference>
<evidence type="ECO:0000313" key="2">
    <source>
        <dbReference type="EnsemblPlants" id="cds.evm.model.01.1400"/>
    </source>
</evidence>
<dbReference type="InterPro" id="IPR039057">
    <property type="entry name" value="Spo22/ZIP4"/>
</dbReference>
<evidence type="ECO:0000313" key="3">
    <source>
        <dbReference type="Proteomes" id="UP000596661"/>
    </source>
</evidence>
<dbReference type="GO" id="GO:0090173">
    <property type="term" value="P:regulation of synaptonemal complex assembly"/>
    <property type="evidence" value="ECO:0007669"/>
    <property type="project" value="InterPro"/>
</dbReference>
<sequence>MLRSRCLSITKLLRISTRSSTSALNEALRLMNEALDLYEKGLHAARTRECMLELKELKSKTLRFISTVHLQMGEFESVIKCVKALREGDNEDRHPSLPVLALKVWLGLRRFL</sequence>
<proteinExistence type="predicted"/>
<dbReference type="EMBL" id="UZAU01000026">
    <property type="status" value="NOT_ANNOTATED_CDS"/>
    <property type="molecule type" value="Genomic_DNA"/>
</dbReference>
<dbReference type="EnsemblPlants" id="evm.model.01.1400">
    <property type="protein sequence ID" value="cds.evm.model.01.1400"/>
    <property type="gene ID" value="evm.TU.01.1400"/>
</dbReference>
<keyword evidence="1" id="KW-0469">Meiosis</keyword>
<reference evidence="2" key="1">
    <citation type="submission" date="2018-11" db="EMBL/GenBank/DDBJ databases">
        <authorList>
            <person name="Grassa J C."/>
        </authorList>
    </citation>
    <scope>NUCLEOTIDE SEQUENCE [LARGE SCALE GENOMIC DNA]</scope>
</reference>